<dbReference type="GO" id="GO:0008168">
    <property type="term" value="F:methyltransferase activity"/>
    <property type="evidence" value="ECO:0007669"/>
    <property type="project" value="UniProtKB-KW"/>
</dbReference>
<dbReference type="Proteomes" id="UP001364156">
    <property type="component" value="Chromosome"/>
</dbReference>
<keyword evidence="2" id="KW-0698">rRNA processing</keyword>
<keyword evidence="4 6" id="KW-0808">Transferase</keyword>
<evidence type="ECO:0000256" key="3">
    <source>
        <dbReference type="ARBA" id="ARBA00022603"/>
    </source>
</evidence>
<dbReference type="PANTHER" id="PTHR31760:SF0">
    <property type="entry name" value="S-ADENOSYL-L-METHIONINE-DEPENDENT METHYLTRANSFERASES SUPERFAMILY PROTEIN"/>
    <property type="match status" value="1"/>
</dbReference>
<dbReference type="EC" id="2.1.1.-" evidence="6"/>
<evidence type="ECO:0000256" key="5">
    <source>
        <dbReference type="ARBA" id="ARBA00022691"/>
    </source>
</evidence>
<dbReference type="GO" id="GO:0032259">
    <property type="term" value="P:methylation"/>
    <property type="evidence" value="ECO:0007669"/>
    <property type="project" value="UniProtKB-KW"/>
</dbReference>
<gene>
    <name evidence="6" type="ORF">RZ517_00840</name>
</gene>
<organism evidence="6 7">
    <name type="scientific">Roseovarius phycicola</name>
    <dbReference type="NCBI Taxonomy" id="3080976"/>
    <lineage>
        <taxon>Bacteria</taxon>
        <taxon>Pseudomonadati</taxon>
        <taxon>Pseudomonadota</taxon>
        <taxon>Alphaproteobacteria</taxon>
        <taxon>Rhodobacterales</taxon>
        <taxon>Roseobacteraceae</taxon>
        <taxon>Roseovarius</taxon>
    </lineage>
</organism>
<reference evidence="6 7" key="1">
    <citation type="submission" date="2023-10" db="EMBL/GenBank/DDBJ databases">
        <title>Roseovarius strain S88 nov., isolated from a marine algae.</title>
        <authorList>
            <person name="Lee M.W."/>
            <person name="Lee J.K."/>
            <person name="Kim J.M."/>
            <person name="Choi D.G."/>
            <person name="Baek J.H."/>
            <person name="Bayburt H."/>
            <person name="Jung J.J."/>
            <person name="Han D.M."/>
            <person name="Jeon C.O."/>
        </authorList>
    </citation>
    <scope>NUCLEOTIDE SEQUENCE [LARGE SCALE GENOMIC DNA]</scope>
    <source>
        <strain evidence="6 7">S88</strain>
    </source>
</reference>
<evidence type="ECO:0000256" key="1">
    <source>
        <dbReference type="ARBA" id="ARBA00022490"/>
    </source>
</evidence>
<name>A0ABZ2HIW3_9RHOB</name>
<evidence type="ECO:0000313" key="6">
    <source>
        <dbReference type="EMBL" id="WWR46759.1"/>
    </source>
</evidence>
<protein>
    <submittedName>
        <fullName evidence="6">RsmG family class I SAM-dependent methyltransferase</fullName>
        <ecNumber evidence="6">2.1.1.-</ecNumber>
    </submittedName>
</protein>
<sequence length="128" mass="14265">MVIAALSHEHDAQIQVTLVESDVRKSVFLKTVARELDLRVHVENQRIENLDSLSADVVSARALADLSALLCLSNRHLSKDGMMIFLKGKNWSSEVEKAQSEWNFEHQIVKSKTSEGSIILCVSGAHRV</sequence>
<evidence type="ECO:0000256" key="2">
    <source>
        <dbReference type="ARBA" id="ARBA00022552"/>
    </source>
</evidence>
<accession>A0ABZ2HIW3</accession>
<dbReference type="InterPro" id="IPR029063">
    <property type="entry name" value="SAM-dependent_MTases_sf"/>
</dbReference>
<keyword evidence="3 6" id="KW-0489">Methyltransferase</keyword>
<dbReference type="SUPFAM" id="SSF53335">
    <property type="entry name" value="S-adenosyl-L-methionine-dependent methyltransferases"/>
    <property type="match status" value="1"/>
</dbReference>
<dbReference type="EMBL" id="CP146069">
    <property type="protein sequence ID" value="WWR46759.1"/>
    <property type="molecule type" value="Genomic_DNA"/>
</dbReference>
<dbReference type="InterPro" id="IPR003682">
    <property type="entry name" value="rRNA_ssu_MeTfrase_G"/>
</dbReference>
<dbReference type="Pfam" id="PF02527">
    <property type="entry name" value="GidB"/>
    <property type="match status" value="1"/>
</dbReference>
<proteinExistence type="predicted"/>
<keyword evidence="7" id="KW-1185">Reference proteome</keyword>
<keyword evidence="5" id="KW-0949">S-adenosyl-L-methionine</keyword>
<dbReference type="PANTHER" id="PTHR31760">
    <property type="entry name" value="S-ADENOSYL-L-METHIONINE-DEPENDENT METHYLTRANSFERASES SUPERFAMILY PROTEIN"/>
    <property type="match status" value="1"/>
</dbReference>
<dbReference type="Gene3D" id="3.40.50.150">
    <property type="entry name" value="Vaccinia Virus protein VP39"/>
    <property type="match status" value="1"/>
</dbReference>
<evidence type="ECO:0000256" key="4">
    <source>
        <dbReference type="ARBA" id="ARBA00022679"/>
    </source>
</evidence>
<keyword evidence="1" id="KW-0963">Cytoplasm</keyword>
<evidence type="ECO:0000313" key="7">
    <source>
        <dbReference type="Proteomes" id="UP001364156"/>
    </source>
</evidence>